<dbReference type="Gene3D" id="2.130.10.10">
    <property type="entry name" value="YVTN repeat-like/Quinoprotein amine dehydrogenase"/>
    <property type="match status" value="1"/>
</dbReference>
<dbReference type="AlphaFoldDB" id="A0A5D4ID20"/>
<accession>A0A5D4ID20</accession>
<dbReference type="EMBL" id="VSZQ01000251">
    <property type="protein sequence ID" value="TYR50744.1"/>
    <property type="molecule type" value="Genomic_DNA"/>
</dbReference>
<protein>
    <submittedName>
        <fullName evidence="1">WD40 repeat domain-containing protein</fullName>
    </submittedName>
</protein>
<dbReference type="SUPFAM" id="SSF50978">
    <property type="entry name" value="WD40 repeat-like"/>
    <property type="match status" value="1"/>
</dbReference>
<comment type="caution">
    <text evidence="1">The sequence shown here is derived from an EMBL/GenBank/DDBJ whole genome shotgun (WGS) entry which is preliminary data.</text>
</comment>
<dbReference type="Proteomes" id="UP000323242">
    <property type="component" value="Unassembled WGS sequence"/>
</dbReference>
<evidence type="ECO:0000313" key="1">
    <source>
        <dbReference type="EMBL" id="TYR50744.1"/>
    </source>
</evidence>
<evidence type="ECO:0000313" key="2">
    <source>
        <dbReference type="Proteomes" id="UP000323242"/>
    </source>
</evidence>
<reference evidence="1 2" key="1">
    <citation type="submission" date="2019-08" db="EMBL/GenBank/DDBJ databases">
        <title>Draft genome for granaticin producer strain Streptomyces parvus C05.</title>
        <authorList>
            <person name="Gonzalez-Pimentel J.L."/>
        </authorList>
    </citation>
    <scope>NUCLEOTIDE SEQUENCE [LARGE SCALE GENOMIC DNA]</scope>
    <source>
        <strain evidence="1 2">C05</strain>
    </source>
</reference>
<proteinExistence type="predicted"/>
<dbReference type="InterPro" id="IPR015943">
    <property type="entry name" value="WD40/YVTN_repeat-like_dom_sf"/>
</dbReference>
<organism evidence="1 2">
    <name type="scientific">Streptomyces parvus</name>
    <dbReference type="NCBI Taxonomy" id="66428"/>
    <lineage>
        <taxon>Bacteria</taxon>
        <taxon>Bacillati</taxon>
        <taxon>Actinomycetota</taxon>
        <taxon>Actinomycetes</taxon>
        <taxon>Kitasatosporales</taxon>
        <taxon>Streptomycetaceae</taxon>
        <taxon>Streptomyces</taxon>
    </lineage>
</organism>
<sequence>MADDFGGVSLVGEAPRRTGLQALLEPDADPCARLRRAVLAFPQRIAGARITTAASLPGGVVFGDSGGRVHVLLLKENTVDVTSHTLHDGPVTAVTGMSLEGTGPAVVYSGGVDGRIRVWSPDLAPMPEPLLHEPRPVVDLSAGSGEGGSALAVAWGDGLVQLLDLDSGTDLSFRPGPPVRAVCCLRTDAGELRTMIGMDDCITTLVPRPSHTHHGRRQ</sequence>
<keyword evidence="2" id="KW-1185">Reference proteome</keyword>
<dbReference type="RefSeq" id="WP_148904632.1">
    <property type="nucleotide sequence ID" value="NZ_VSZQ01000251.1"/>
</dbReference>
<name>A0A5D4ID20_9ACTN</name>
<dbReference type="InterPro" id="IPR036322">
    <property type="entry name" value="WD40_repeat_dom_sf"/>
</dbReference>
<gene>
    <name evidence="1" type="ORF">FY004_32130</name>
</gene>